<evidence type="ECO:0000313" key="6">
    <source>
        <dbReference type="EMBL" id="TQM65384.1"/>
    </source>
</evidence>
<dbReference type="OrthoDB" id="9807558at2"/>
<dbReference type="Gene3D" id="1.10.10.10">
    <property type="entry name" value="Winged helix-like DNA-binding domain superfamily/Winged helix DNA-binding domain"/>
    <property type="match status" value="1"/>
</dbReference>
<dbReference type="PANTHER" id="PTHR30136:SF24">
    <property type="entry name" value="HTH-TYPE TRANSCRIPTIONAL REPRESSOR ALLR"/>
    <property type="match status" value="1"/>
</dbReference>
<dbReference type="Pfam" id="PF01614">
    <property type="entry name" value="IclR_C"/>
    <property type="match status" value="1"/>
</dbReference>
<dbReference type="GO" id="GO:0003700">
    <property type="term" value="F:DNA-binding transcription factor activity"/>
    <property type="evidence" value="ECO:0007669"/>
    <property type="project" value="TreeGrafter"/>
</dbReference>
<protein>
    <submittedName>
        <fullName evidence="6">IclR family transcriptional regulator</fullName>
    </submittedName>
</protein>
<gene>
    <name evidence="6" type="ORF">FB466_0184</name>
</gene>
<dbReference type="Proteomes" id="UP000318331">
    <property type="component" value="Unassembled WGS sequence"/>
</dbReference>
<dbReference type="Pfam" id="PF09339">
    <property type="entry name" value="HTH_IclR"/>
    <property type="match status" value="1"/>
</dbReference>
<evidence type="ECO:0000313" key="7">
    <source>
        <dbReference type="Proteomes" id="UP000318331"/>
    </source>
</evidence>
<dbReference type="InterPro" id="IPR036390">
    <property type="entry name" value="WH_DNA-bd_sf"/>
</dbReference>
<dbReference type="InterPro" id="IPR029016">
    <property type="entry name" value="GAF-like_dom_sf"/>
</dbReference>
<sequence>MNNTATASRDERTAVEKALSLLEAFGADAPTGMGVSALARRAQLSKSTAFRLLALLERKNAVERVGTSYRIGPMLNALGAGSDSRLHDTLRDFLTPYLAELYEQTRQTVHLAVLTGTEVIYLNKLHGHRRVPTPSKIGGRVPAYRTAVGKTLLALNEVASTAAGRGTFDAPTPTTITGAAQLERELDDIRRRGVAYDNGESLPELVCVAAPVMGPQGRPVAAFSVAGQRGFFSPEEQAEALRRLCFAASRALSTVSR</sequence>
<dbReference type="AlphaFoldDB" id="A0A543I458"/>
<accession>A0A543I458</accession>
<dbReference type="InterPro" id="IPR005471">
    <property type="entry name" value="Tscrpt_reg_IclR_N"/>
</dbReference>
<feature type="domain" description="HTH iclR-type" evidence="4">
    <location>
        <begin position="12"/>
        <end position="73"/>
    </location>
</feature>
<dbReference type="EMBL" id="VFPN01000001">
    <property type="protein sequence ID" value="TQM65384.1"/>
    <property type="molecule type" value="Genomic_DNA"/>
</dbReference>
<keyword evidence="1" id="KW-0805">Transcription regulation</keyword>
<comment type="caution">
    <text evidence="6">The sequence shown here is derived from an EMBL/GenBank/DDBJ whole genome shotgun (WGS) entry which is preliminary data.</text>
</comment>
<keyword evidence="3" id="KW-0804">Transcription</keyword>
<dbReference type="SUPFAM" id="SSF55781">
    <property type="entry name" value="GAF domain-like"/>
    <property type="match status" value="1"/>
</dbReference>
<keyword evidence="2" id="KW-0238">DNA-binding</keyword>
<reference evidence="6 7" key="1">
    <citation type="submission" date="2019-06" db="EMBL/GenBank/DDBJ databases">
        <title>Sequencing the genomes of 1000 actinobacteria strains.</title>
        <authorList>
            <person name="Klenk H.-P."/>
        </authorList>
    </citation>
    <scope>NUCLEOTIDE SEQUENCE [LARGE SCALE GENOMIC DNA]</scope>
    <source>
        <strain evidence="6 7">DSM 18031</strain>
    </source>
</reference>
<dbReference type="PANTHER" id="PTHR30136">
    <property type="entry name" value="HELIX-TURN-HELIX TRANSCRIPTIONAL REGULATOR, ICLR FAMILY"/>
    <property type="match status" value="1"/>
</dbReference>
<name>A0A543I458_9MICO</name>
<evidence type="ECO:0000259" key="5">
    <source>
        <dbReference type="PROSITE" id="PS51078"/>
    </source>
</evidence>
<evidence type="ECO:0000256" key="1">
    <source>
        <dbReference type="ARBA" id="ARBA00023015"/>
    </source>
</evidence>
<dbReference type="PROSITE" id="PS51078">
    <property type="entry name" value="ICLR_ED"/>
    <property type="match status" value="1"/>
</dbReference>
<evidence type="ECO:0000256" key="2">
    <source>
        <dbReference type="ARBA" id="ARBA00023125"/>
    </source>
</evidence>
<evidence type="ECO:0000259" key="4">
    <source>
        <dbReference type="PROSITE" id="PS51077"/>
    </source>
</evidence>
<dbReference type="SUPFAM" id="SSF46785">
    <property type="entry name" value="Winged helix' DNA-binding domain"/>
    <property type="match status" value="1"/>
</dbReference>
<organism evidence="6 7">
    <name type="scientific">Klugiella xanthotipulae</name>
    <dbReference type="NCBI Taxonomy" id="244735"/>
    <lineage>
        <taxon>Bacteria</taxon>
        <taxon>Bacillati</taxon>
        <taxon>Actinomycetota</taxon>
        <taxon>Actinomycetes</taxon>
        <taxon>Micrococcales</taxon>
        <taxon>Microbacteriaceae</taxon>
        <taxon>Klugiella</taxon>
    </lineage>
</organism>
<dbReference type="InterPro" id="IPR014757">
    <property type="entry name" value="Tscrpt_reg_IclR_C"/>
</dbReference>
<dbReference type="PROSITE" id="PS51077">
    <property type="entry name" value="HTH_ICLR"/>
    <property type="match status" value="1"/>
</dbReference>
<dbReference type="SMART" id="SM00346">
    <property type="entry name" value="HTH_ICLR"/>
    <property type="match status" value="1"/>
</dbReference>
<dbReference type="GO" id="GO:0045892">
    <property type="term" value="P:negative regulation of DNA-templated transcription"/>
    <property type="evidence" value="ECO:0007669"/>
    <property type="project" value="TreeGrafter"/>
</dbReference>
<dbReference type="Gene3D" id="3.30.450.40">
    <property type="match status" value="1"/>
</dbReference>
<dbReference type="RefSeq" id="WP_141915112.1">
    <property type="nucleotide sequence ID" value="NZ_BAAAYS010000013.1"/>
</dbReference>
<dbReference type="GO" id="GO:0003677">
    <property type="term" value="F:DNA binding"/>
    <property type="evidence" value="ECO:0007669"/>
    <property type="project" value="UniProtKB-KW"/>
</dbReference>
<keyword evidence="7" id="KW-1185">Reference proteome</keyword>
<feature type="domain" description="IclR-ED" evidence="5">
    <location>
        <begin position="74"/>
        <end position="257"/>
    </location>
</feature>
<dbReference type="InterPro" id="IPR050707">
    <property type="entry name" value="HTH_MetabolicPath_Reg"/>
</dbReference>
<evidence type="ECO:0000256" key="3">
    <source>
        <dbReference type="ARBA" id="ARBA00023163"/>
    </source>
</evidence>
<dbReference type="InterPro" id="IPR036388">
    <property type="entry name" value="WH-like_DNA-bd_sf"/>
</dbReference>
<proteinExistence type="predicted"/>